<reference evidence="1" key="1">
    <citation type="submission" date="2020-03" db="EMBL/GenBank/DDBJ databases">
        <title>The deep terrestrial virosphere.</title>
        <authorList>
            <person name="Holmfeldt K."/>
            <person name="Nilsson E."/>
            <person name="Simone D."/>
            <person name="Lopez-Fernandez M."/>
            <person name="Wu X."/>
            <person name="de Brujin I."/>
            <person name="Lundin D."/>
            <person name="Andersson A."/>
            <person name="Bertilsson S."/>
            <person name="Dopson M."/>
        </authorList>
    </citation>
    <scope>NUCLEOTIDE SEQUENCE</scope>
    <source>
        <strain evidence="1">MM415B01925</strain>
    </source>
</reference>
<dbReference type="GO" id="GO:0016829">
    <property type="term" value="F:lyase activity"/>
    <property type="evidence" value="ECO:0007669"/>
    <property type="project" value="UniProtKB-KW"/>
</dbReference>
<organism evidence="1">
    <name type="scientific">viral metagenome</name>
    <dbReference type="NCBI Taxonomy" id="1070528"/>
    <lineage>
        <taxon>unclassified sequences</taxon>
        <taxon>metagenomes</taxon>
        <taxon>organismal metagenomes</taxon>
    </lineage>
</organism>
<dbReference type="AlphaFoldDB" id="A0A6M3IF65"/>
<gene>
    <name evidence="1" type="ORF">MM415B01925_0007</name>
</gene>
<evidence type="ECO:0000313" key="1">
    <source>
        <dbReference type="EMBL" id="QJA56130.1"/>
    </source>
</evidence>
<accession>A0A6M3IF65</accession>
<sequence length="322" mass="34501">MKRPTADVTSNNYIRDIVGNKSDTYRGAVATSRSLMSYIKSLVLNQPVGPPAPDRVRMYVNKLMSASGVGTSWDTAYKTIAEAITAANATIDWGASPWAPGIEIHIALGSYAEALTSLPYGCTMIGHGDAWDADGENGVRIKPASGVAVDVNSMINTKIKNINFEVVGATKVFDAAIMNNVLFEHCRFAGPPEATTATVGLYTTDSVMVTVRDCRFEYLDCGIECLYDSSGDIMVRWLIDRNFFTWISEAGIRFGGTDLLVRASHIFQNMIHGGGETLAVGIDDNSGDESCGVFGNYINATDDIQGVSTNVGGNYIGGSSIE</sequence>
<dbReference type="InterPro" id="IPR011050">
    <property type="entry name" value="Pectin_lyase_fold/virulence"/>
</dbReference>
<dbReference type="SUPFAM" id="SSF51126">
    <property type="entry name" value="Pectin lyase-like"/>
    <property type="match status" value="1"/>
</dbReference>
<protein>
    <submittedName>
        <fullName evidence="1">Putative pectate lyase</fullName>
    </submittedName>
</protein>
<keyword evidence="1" id="KW-0456">Lyase</keyword>
<name>A0A6M3IF65_9ZZZZ</name>
<dbReference type="EMBL" id="MT141201">
    <property type="protein sequence ID" value="QJA56130.1"/>
    <property type="molecule type" value="Genomic_DNA"/>
</dbReference>
<proteinExistence type="predicted"/>